<gene>
    <name evidence="1" type="ORF">AB4Y32_27485</name>
</gene>
<accession>A0ACC6U7F1</accession>
<comment type="caution">
    <text evidence="1">The sequence shown here is derived from an EMBL/GenBank/DDBJ whole genome shotgun (WGS) entry which is preliminary data.</text>
</comment>
<protein>
    <submittedName>
        <fullName evidence="1">DUF2957 domain-containing protein</fullName>
    </submittedName>
</protein>
<reference evidence="1" key="1">
    <citation type="submission" date="2024-07" db="EMBL/GenBank/DDBJ databases">
        <title>A survey of Mimosa microsymbionts across Brazilian biomes reveals a high diversity of Paraburkholderia nodulating endemic species, but also that Cupriavidus is common as a symbiont of widespread species.</title>
        <authorList>
            <person name="Rouws L."/>
            <person name="Barauna A."/>
            <person name="Beukes C."/>
            <person name="Rouws J.R.C."/>
            <person name="De Faria S.M."/>
            <person name="Gross E."/>
            <person name="Bueno Dos Reis Junior F."/>
            <person name="Simon M.F."/>
            <person name="Maluk M."/>
            <person name="Odee D.W."/>
            <person name="Kenicer G."/>
            <person name="Young J.P.W."/>
            <person name="Reis V.M."/>
            <person name="Zilli J."/>
            <person name="James E.K."/>
        </authorList>
    </citation>
    <scope>NUCLEOTIDE SEQUENCE</scope>
    <source>
        <strain evidence="1">EG181B</strain>
    </source>
</reference>
<name>A0ACC6U7F1_9BURK</name>
<proteinExistence type="predicted"/>
<organism evidence="1 2">
    <name type="scientific">Paraburkholderia phymatum</name>
    <dbReference type="NCBI Taxonomy" id="148447"/>
    <lineage>
        <taxon>Bacteria</taxon>
        <taxon>Pseudomonadati</taxon>
        <taxon>Pseudomonadota</taxon>
        <taxon>Betaproteobacteria</taxon>
        <taxon>Burkholderiales</taxon>
        <taxon>Burkholderiaceae</taxon>
        <taxon>Paraburkholderia</taxon>
    </lineage>
</organism>
<sequence>MYAISKGLACAIASVPFLLACGGGKADNPGSIQTSQCSGSNCGVQGPPTSTASASTLCPADADIGKSTYLGGAGSGEVVSLNIDAVKMTYKLTFLESPIPVSAGQVDKTRAGTTVTGAVMHPPAGMLPNAEQTRCAFMLTPASGTAPSTGSTYTTSFSSANPPIVFVGKGVAGGGIPGADVSYAGKNILIYQNVGAVPSRHFDFYPFLGFASTTTDLSKLAGTYNGLLYHIEPSANYAAAATSTSETLDANGACSSTSNPAPTAGNTSSTGCLSTGDPLTLNPNGYFDSNNAPRIENQFSLPPPLGQKGASKAHMILGQLNGATVPVVVRTGYVFTGTGVIPLDAQVDDESGIAMLASATPLASGGFDGGYVGADSNFRYTASLIQGGLGTFINPTTQAAESGFALKYGLGHPGVVNVGDAQGKSGLAIAAGGLYAIFIEDTENGGIAPTSANADTASSPYFSVGAQISK</sequence>
<dbReference type="Proteomes" id="UP001558850">
    <property type="component" value="Unassembled WGS sequence"/>
</dbReference>
<keyword evidence="2" id="KW-1185">Reference proteome</keyword>
<evidence type="ECO:0000313" key="2">
    <source>
        <dbReference type="Proteomes" id="UP001558850"/>
    </source>
</evidence>
<dbReference type="EMBL" id="JBFRCH010000021">
    <property type="protein sequence ID" value="MEX3935497.1"/>
    <property type="molecule type" value="Genomic_DNA"/>
</dbReference>
<evidence type="ECO:0000313" key="1">
    <source>
        <dbReference type="EMBL" id="MEX3935497.1"/>
    </source>
</evidence>